<reference evidence="1 2" key="1">
    <citation type="submission" date="2018-03" db="EMBL/GenBank/DDBJ databases">
        <title>Genomic Encyclopedia of Archaeal and Bacterial Type Strains, Phase II (KMG-II): from individual species to whole genera.</title>
        <authorList>
            <person name="Goeker M."/>
        </authorList>
    </citation>
    <scope>NUCLEOTIDE SEQUENCE [LARGE SCALE GENOMIC DNA]</scope>
    <source>
        <strain evidence="1 2">DSM 29057</strain>
    </source>
</reference>
<dbReference type="EMBL" id="PYAS01000016">
    <property type="protein sequence ID" value="PSL23496.1"/>
    <property type="molecule type" value="Genomic_DNA"/>
</dbReference>
<comment type="caution">
    <text evidence="1">The sequence shown here is derived from an EMBL/GenBank/DDBJ whole genome shotgun (WGS) entry which is preliminary data.</text>
</comment>
<evidence type="ECO:0000313" key="2">
    <source>
        <dbReference type="Proteomes" id="UP000241964"/>
    </source>
</evidence>
<proteinExistence type="predicted"/>
<dbReference type="RefSeq" id="WP_106598622.1">
    <property type="nucleotide sequence ID" value="NZ_PYAS01000016.1"/>
</dbReference>
<sequence length="151" mass="17409">MIEAETILRLIETVDPNDTEKLDEIDARVYCYVRPEEFSYVSMSDNTDKDYCCYSFIAKYLGPKEKFVGLDMSRLIIRYTRSREELKAIRPDGVKWIRTTFCVDMGSISSIHIGSTIIDAGVLPTEELSELHAIIQAIDYERRSSQNHTNK</sequence>
<protein>
    <submittedName>
        <fullName evidence="1">Uncharacterized protein</fullName>
    </submittedName>
</protein>
<dbReference type="Proteomes" id="UP000241964">
    <property type="component" value="Unassembled WGS sequence"/>
</dbReference>
<name>A0A2P8FP43_9BACT</name>
<organism evidence="1 2">
    <name type="scientific">Dyadobacter jiangsuensis</name>
    <dbReference type="NCBI Taxonomy" id="1591085"/>
    <lineage>
        <taxon>Bacteria</taxon>
        <taxon>Pseudomonadati</taxon>
        <taxon>Bacteroidota</taxon>
        <taxon>Cytophagia</taxon>
        <taxon>Cytophagales</taxon>
        <taxon>Spirosomataceae</taxon>
        <taxon>Dyadobacter</taxon>
    </lineage>
</organism>
<accession>A0A2P8FP43</accession>
<gene>
    <name evidence="1" type="ORF">CLV60_11651</name>
</gene>
<keyword evidence="2" id="KW-1185">Reference proteome</keyword>
<dbReference type="OrthoDB" id="957987at2"/>
<dbReference type="AlphaFoldDB" id="A0A2P8FP43"/>
<evidence type="ECO:0000313" key="1">
    <source>
        <dbReference type="EMBL" id="PSL23496.1"/>
    </source>
</evidence>